<accession>A0A565BWS4</accession>
<dbReference type="AlphaFoldDB" id="A0A565BWS4"/>
<dbReference type="EMBL" id="CABITT030000005">
    <property type="protein sequence ID" value="VVB05859.1"/>
    <property type="molecule type" value="Genomic_DNA"/>
</dbReference>
<dbReference type="Proteomes" id="UP000489600">
    <property type="component" value="Unassembled WGS sequence"/>
</dbReference>
<evidence type="ECO:0000313" key="2">
    <source>
        <dbReference type="EMBL" id="VVB05859.1"/>
    </source>
</evidence>
<comment type="caution">
    <text evidence="2">The sequence shown here is derived from an EMBL/GenBank/DDBJ whole genome shotgun (WGS) entry which is preliminary data.</text>
</comment>
<sequence length="66" mass="7116">MAGQGDGSGCNQVEVTFGEFEEDSTSQWTRGGRPIKSTVKVQEMQWTTVGGRGNNGKRGRGRGPTR</sequence>
<feature type="region of interest" description="Disordered" evidence="1">
    <location>
        <begin position="46"/>
        <end position="66"/>
    </location>
</feature>
<feature type="compositionally biased region" description="Basic residues" evidence="1">
    <location>
        <begin position="55"/>
        <end position="66"/>
    </location>
</feature>
<evidence type="ECO:0000313" key="3">
    <source>
        <dbReference type="Proteomes" id="UP000489600"/>
    </source>
</evidence>
<name>A0A565BWS4_9BRAS</name>
<proteinExistence type="predicted"/>
<gene>
    <name evidence="2" type="ORF">ANE_LOCUS16303</name>
</gene>
<evidence type="ECO:0000256" key="1">
    <source>
        <dbReference type="SAM" id="MobiDB-lite"/>
    </source>
</evidence>
<reference evidence="2" key="1">
    <citation type="submission" date="2019-07" db="EMBL/GenBank/DDBJ databases">
        <authorList>
            <person name="Dittberner H."/>
        </authorList>
    </citation>
    <scope>NUCLEOTIDE SEQUENCE [LARGE SCALE GENOMIC DNA]</scope>
</reference>
<keyword evidence="3" id="KW-1185">Reference proteome</keyword>
<organism evidence="2 3">
    <name type="scientific">Arabis nemorensis</name>
    <dbReference type="NCBI Taxonomy" id="586526"/>
    <lineage>
        <taxon>Eukaryota</taxon>
        <taxon>Viridiplantae</taxon>
        <taxon>Streptophyta</taxon>
        <taxon>Embryophyta</taxon>
        <taxon>Tracheophyta</taxon>
        <taxon>Spermatophyta</taxon>
        <taxon>Magnoliopsida</taxon>
        <taxon>eudicotyledons</taxon>
        <taxon>Gunneridae</taxon>
        <taxon>Pentapetalae</taxon>
        <taxon>rosids</taxon>
        <taxon>malvids</taxon>
        <taxon>Brassicales</taxon>
        <taxon>Brassicaceae</taxon>
        <taxon>Arabideae</taxon>
        <taxon>Arabis</taxon>
    </lineage>
</organism>
<protein>
    <submittedName>
        <fullName evidence="2">Uncharacterized protein</fullName>
    </submittedName>
</protein>